<organism evidence="1">
    <name type="scientific">Euplotes crassus</name>
    <dbReference type="NCBI Taxonomy" id="5936"/>
    <lineage>
        <taxon>Eukaryota</taxon>
        <taxon>Sar</taxon>
        <taxon>Alveolata</taxon>
        <taxon>Ciliophora</taxon>
        <taxon>Intramacronucleata</taxon>
        <taxon>Spirotrichea</taxon>
        <taxon>Hypotrichia</taxon>
        <taxon>Euplotida</taxon>
        <taxon>Euplotidae</taxon>
        <taxon>Moneuplotes</taxon>
    </lineage>
</organism>
<dbReference type="EMBL" id="HBIK01006284">
    <property type="protein sequence ID" value="CAE0378055.1"/>
    <property type="molecule type" value="Transcribed_RNA"/>
</dbReference>
<proteinExistence type="predicted"/>
<dbReference type="AlphaFoldDB" id="A0A7S3K8W5"/>
<sequence length="156" mass="18032">MKNTSLEGKKLIQAKNSEIYLEIFPFRVPQSYDQSLTKDLGLEDTSSRIRCYNSVAYSTFTEVGIKLASQVKTYFYYEVLDGNHTFFSKKYEWKPNGEFQDQLKGTKFNWKIKTGNESIKIRLYSETVAQTNSSVSSKPQYDIDARVIGEVEFSLK</sequence>
<accession>A0A7S3K8W5</accession>
<gene>
    <name evidence="1" type="ORF">ECRA1380_LOCUS3014</name>
</gene>
<protein>
    <submittedName>
        <fullName evidence="1">Uncharacterized protein</fullName>
    </submittedName>
</protein>
<name>A0A7S3K8W5_EUPCR</name>
<evidence type="ECO:0000313" key="1">
    <source>
        <dbReference type="EMBL" id="CAE0378055.1"/>
    </source>
</evidence>
<reference evidence="1" key="1">
    <citation type="submission" date="2021-01" db="EMBL/GenBank/DDBJ databases">
        <authorList>
            <person name="Corre E."/>
            <person name="Pelletier E."/>
            <person name="Niang G."/>
            <person name="Scheremetjew M."/>
            <person name="Finn R."/>
            <person name="Kale V."/>
            <person name="Holt S."/>
            <person name="Cochrane G."/>
            <person name="Meng A."/>
            <person name="Brown T."/>
            <person name="Cohen L."/>
        </authorList>
    </citation>
    <scope>NUCLEOTIDE SEQUENCE</scope>
    <source>
        <strain evidence="1">CT5</strain>
    </source>
</reference>